<keyword evidence="2" id="KW-1185">Reference proteome</keyword>
<accession>A0AA88QGI2</accession>
<evidence type="ECO:0000313" key="1">
    <source>
        <dbReference type="EMBL" id="KAK2913490.1"/>
    </source>
</evidence>
<reference evidence="1" key="1">
    <citation type="submission" date="2023-08" db="EMBL/GenBank/DDBJ databases">
        <title>Chromosome-level Genome Assembly of mud carp (Cirrhinus molitorella).</title>
        <authorList>
            <person name="Liu H."/>
        </authorList>
    </citation>
    <scope>NUCLEOTIDE SEQUENCE</scope>
    <source>
        <strain evidence="1">Prfri</strain>
        <tissue evidence="1">Muscle</tissue>
    </source>
</reference>
<name>A0AA88QGI2_9TELE</name>
<protein>
    <submittedName>
        <fullName evidence="1">Uncharacterized protein</fullName>
    </submittedName>
</protein>
<dbReference type="EMBL" id="JAUYZG010000002">
    <property type="protein sequence ID" value="KAK2913490.1"/>
    <property type="molecule type" value="Genomic_DNA"/>
</dbReference>
<evidence type="ECO:0000313" key="2">
    <source>
        <dbReference type="Proteomes" id="UP001187343"/>
    </source>
</evidence>
<dbReference type="AlphaFoldDB" id="A0AA88QGI2"/>
<dbReference type="Proteomes" id="UP001187343">
    <property type="component" value="Unassembled WGS sequence"/>
</dbReference>
<proteinExistence type="predicted"/>
<organism evidence="1 2">
    <name type="scientific">Cirrhinus molitorella</name>
    <name type="common">mud carp</name>
    <dbReference type="NCBI Taxonomy" id="172907"/>
    <lineage>
        <taxon>Eukaryota</taxon>
        <taxon>Metazoa</taxon>
        <taxon>Chordata</taxon>
        <taxon>Craniata</taxon>
        <taxon>Vertebrata</taxon>
        <taxon>Euteleostomi</taxon>
        <taxon>Actinopterygii</taxon>
        <taxon>Neopterygii</taxon>
        <taxon>Teleostei</taxon>
        <taxon>Ostariophysi</taxon>
        <taxon>Cypriniformes</taxon>
        <taxon>Cyprinidae</taxon>
        <taxon>Labeoninae</taxon>
        <taxon>Labeonini</taxon>
        <taxon>Cirrhinus</taxon>
    </lineage>
</organism>
<sequence length="76" mass="8717">MLGEGAWPLFFKGPVTHRGSRFQLRCYRATRAAPRVALRAKHTHNSLLQEQRDQIVVTGDRDHLRSAFAHLANPRQ</sequence>
<gene>
    <name evidence="1" type="ORF">Q8A67_001889</name>
</gene>
<comment type="caution">
    <text evidence="1">The sequence shown here is derived from an EMBL/GenBank/DDBJ whole genome shotgun (WGS) entry which is preliminary data.</text>
</comment>